<evidence type="ECO:0000313" key="5">
    <source>
        <dbReference type="Proteomes" id="UP000515153"/>
    </source>
</evidence>
<feature type="chain" id="PRO_5028516476" description="Carboxylic ester hydrolase" evidence="3">
    <location>
        <begin position="20"/>
        <end position="504"/>
    </location>
</feature>
<keyword evidence="5" id="KW-1185">Reference proteome</keyword>
<keyword evidence="3" id="KW-0732">Signal</keyword>
<dbReference type="EC" id="3.1.1.-" evidence="3"/>
<dbReference type="InterPro" id="IPR019819">
    <property type="entry name" value="Carboxylesterase_B_CS"/>
</dbReference>
<dbReference type="Proteomes" id="UP000515153">
    <property type="component" value="Unplaced"/>
</dbReference>
<accession>A0A6P8B212</accession>
<evidence type="ECO:0000256" key="3">
    <source>
        <dbReference type="RuleBase" id="RU361235"/>
    </source>
</evidence>
<reference evidence="6" key="1">
    <citation type="journal article" date="2019" name="Mol. Biol. Evol.">
        <title>Blast fungal genomes show frequent chromosomal changes, gene gains and losses, and effector gene turnover.</title>
        <authorList>
            <person name="Gomez Luciano L.B."/>
            <person name="Jason Tsai I."/>
            <person name="Chuma I."/>
            <person name="Tosa Y."/>
            <person name="Chen Y.H."/>
            <person name="Li J.Y."/>
            <person name="Li M.Y."/>
            <person name="Jade Lu M.Y."/>
            <person name="Nakayashiki H."/>
            <person name="Li W.H."/>
        </authorList>
    </citation>
    <scope>NUCLEOTIDE SEQUENCE</scope>
    <source>
        <strain evidence="6">NI907</strain>
    </source>
</reference>
<feature type="signal peptide" evidence="3">
    <location>
        <begin position="1"/>
        <end position="19"/>
    </location>
</feature>
<dbReference type="SUPFAM" id="SSF53474">
    <property type="entry name" value="alpha/beta-Hydrolases"/>
    <property type="match status" value="1"/>
</dbReference>
<evidence type="ECO:0000256" key="1">
    <source>
        <dbReference type="ARBA" id="ARBA00005964"/>
    </source>
</evidence>
<dbReference type="GeneID" id="41962730"/>
<reference evidence="6" key="2">
    <citation type="submission" date="2019-10" db="EMBL/GenBank/DDBJ databases">
        <authorList>
            <consortium name="NCBI Genome Project"/>
        </authorList>
    </citation>
    <scope>NUCLEOTIDE SEQUENCE</scope>
    <source>
        <strain evidence="6">NI907</strain>
    </source>
</reference>
<name>A0A6P8B212_PYRGI</name>
<evidence type="ECO:0000313" key="6">
    <source>
        <dbReference type="RefSeq" id="XP_030981212.1"/>
    </source>
</evidence>
<proteinExistence type="inferred from homology"/>
<organism evidence="5 6">
    <name type="scientific">Pyricularia grisea</name>
    <name type="common">Crabgrass-specific blast fungus</name>
    <name type="synonym">Magnaporthe grisea</name>
    <dbReference type="NCBI Taxonomy" id="148305"/>
    <lineage>
        <taxon>Eukaryota</taxon>
        <taxon>Fungi</taxon>
        <taxon>Dikarya</taxon>
        <taxon>Ascomycota</taxon>
        <taxon>Pezizomycotina</taxon>
        <taxon>Sordariomycetes</taxon>
        <taxon>Sordariomycetidae</taxon>
        <taxon>Magnaporthales</taxon>
        <taxon>Pyriculariaceae</taxon>
        <taxon>Pyricularia</taxon>
    </lineage>
</organism>
<feature type="domain" description="Carboxylesterase type B" evidence="4">
    <location>
        <begin position="39"/>
        <end position="377"/>
    </location>
</feature>
<reference evidence="6" key="3">
    <citation type="submission" date="2025-08" db="UniProtKB">
        <authorList>
            <consortium name="RefSeq"/>
        </authorList>
    </citation>
    <scope>IDENTIFICATION</scope>
    <source>
        <strain evidence="6">NI907</strain>
    </source>
</reference>
<dbReference type="InterPro" id="IPR029058">
    <property type="entry name" value="AB_hydrolase_fold"/>
</dbReference>
<gene>
    <name evidence="6" type="ORF">PgNI_07815</name>
</gene>
<evidence type="ECO:0000256" key="2">
    <source>
        <dbReference type="ARBA" id="ARBA00022801"/>
    </source>
</evidence>
<comment type="similarity">
    <text evidence="1 3">Belongs to the type-B carboxylesterase/lipase family.</text>
</comment>
<keyword evidence="2 3" id="KW-0378">Hydrolase</keyword>
<protein>
    <recommendedName>
        <fullName evidence="3">Carboxylic ester hydrolase</fullName>
        <ecNumber evidence="3">3.1.1.-</ecNumber>
    </recommendedName>
</protein>
<dbReference type="PANTHER" id="PTHR43918:SF4">
    <property type="entry name" value="CARBOXYLIC ESTER HYDROLASE"/>
    <property type="match status" value="1"/>
</dbReference>
<dbReference type="GO" id="GO:0052689">
    <property type="term" value="F:carboxylic ester hydrolase activity"/>
    <property type="evidence" value="ECO:0007669"/>
    <property type="project" value="TreeGrafter"/>
</dbReference>
<dbReference type="PROSITE" id="PS00941">
    <property type="entry name" value="CARBOXYLESTERASE_B_2"/>
    <property type="match status" value="1"/>
</dbReference>
<dbReference type="AlphaFoldDB" id="A0A6P8B212"/>
<evidence type="ECO:0000259" key="4">
    <source>
        <dbReference type="Pfam" id="PF00135"/>
    </source>
</evidence>
<dbReference type="KEGG" id="pgri:PgNI_07815"/>
<sequence>MRNLTATALLSFFATPASSNSSAGVAVGRPTVQLGGGTTITGTIDPSTPSVRQFLGIPYAQPPLGSLRFSAPRALTSPQGDVDATSVPPSCMQYLSSNAGFYTREVLQFNLGGLNVTGPVSEDCLTLSVWTPESAKAGADLPVMIYVYGGGFQTGGVDVPYQLPPKWVERTGSHVVVVMNYRLNVFGFPSAAGLNATEQNLGLLDQRLAVEWARDNIAAFGGDPKRMGLWGQSAGSISVGVYAFAYAEDPVVNSFMMDSGTELTDLFAEPLPSNFTFVAGKVGCGGLQAGEEVECMRKVPAEDIATFLQDYDDSGSQPGTRFWPVKDGKSVFGDYGKLYQEGKIAKIPAIIGSNAQDGNPFAPYDPNGVDQEAADATKLSLFFCPAFKSSVNRVQAKIPVFRYEYFGNFTNVSPKSWMGAYHSAELPMLFGTHGDFRGESTQLERDTSAAMQDAWLALVRDGVAGVEALGWPAFGGVDGGDFVQQFGNGVASKTGDTKDWEARC</sequence>
<dbReference type="InterPro" id="IPR019826">
    <property type="entry name" value="Carboxylesterase_B_AS"/>
</dbReference>
<dbReference type="PANTHER" id="PTHR43918">
    <property type="entry name" value="ACETYLCHOLINESTERASE"/>
    <property type="match status" value="1"/>
</dbReference>
<dbReference type="Pfam" id="PF00135">
    <property type="entry name" value="COesterase"/>
    <property type="match status" value="1"/>
</dbReference>
<dbReference type="InterPro" id="IPR002018">
    <property type="entry name" value="CarbesteraseB"/>
</dbReference>
<dbReference type="InterPro" id="IPR050654">
    <property type="entry name" value="AChE-related_enzymes"/>
</dbReference>
<dbReference type="Gene3D" id="3.40.50.1820">
    <property type="entry name" value="alpha/beta hydrolase"/>
    <property type="match status" value="2"/>
</dbReference>
<dbReference type="RefSeq" id="XP_030981212.1">
    <property type="nucleotide sequence ID" value="XM_031127821.1"/>
</dbReference>
<dbReference type="PROSITE" id="PS00122">
    <property type="entry name" value="CARBOXYLESTERASE_B_1"/>
    <property type="match status" value="1"/>
</dbReference>